<dbReference type="EMBL" id="JASBNA010000009">
    <property type="protein sequence ID" value="KAK7689064.1"/>
    <property type="molecule type" value="Genomic_DNA"/>
</dbReference>
<feature type="domain" description="Rab-GAP TBC" evidence="3">
    <location>
        <begin position="143"/>
        <end position="367"/>
    </location>
</feature>
<feature type="region of interest" description="Disordered" evidence="2">
    <location>
        <begin position="787"/>
        <end position="841"/>
    </location>
</feature>
<comment type="caution">
    <text evidence="4">The sequence shown here is derived from an EMBL/GenBank/DDBJ whole genome shotgun (WGS) entry which is preliminary data.</text>
</comment>
<gene>
    <name evidence="4" type="ORF">QCA50_007755</name>
</gene>
<dbReference type="PANTHER" id="PTHR22957">
    <property type="entry name" value="TBC1 DOMAIN FAMILY MEMBER GTPASE-ACTIVATING PROTEIN"/>
    <property type="match status" value="1"/>
</dbReference>
<evidence type="ECO:0000256" key="1">
    <source>
        <dbReference type="ARBA" id="ARBA00022468"/>
    </source>
</evidence>
<dbReference type="InterPro" id="IPR035969">
    <property type="entry name" value="Rab-GAP_TBC_sf"/>
</dbReference>
<reference evidence="4 5" key="1">
    <citation type="submission" date="2022-09" db="EMBL/GenBank/DDBJ databases">
        <authorList>
            <person name="Palmer J.M."/>
        </authorList>
    </citation>
    <scope>NUCLEOTIDE SEQUENCE [LARGE SCALE GENOMIC DNA]</scope>
    <source>
        <strain evidence="4 5">DSM 7382</strain>
    </source>
</reference>
<feature type="compositionally biased region" description="Polar residues" evidence="2">
    <location>
        <begin position="668"/>
        <end position="688"/>
    </location>
</feature>
<feature type="compositionally biased region" description="Basic and acidic residues" evidence="2">
    <location>
        <begin position="556"/>
        <end position="568"/>
    </location>
</feature>
<dbReference type="SMART" id="SM00164">
    <property type="entry name" value="TBC"/>
    <property type="match status" value="1"/>
</dbReference>
<organism evidence="4 5">
    <name type="scientific">Cerrena zonata</name>
    <dbReference type="NCBI Taxonomy" id="2478898"/>
    <lineage>
        <taxon>Eukaryota</taxon>
        <taxon>Fungi</taxon>
        <taxon>Dikarya</taxon>
        <taxon>Basidiomycota</taxon>
        <taxon>Agaricomycotina</taxon>
        <taxon>Agaricomycetes</taxon>
        <taxon>Polyporales</taxon>
        <taxon>Cerrenaceae</taxon>
        <taxon>Cerrena</taxon>
    </lineage>
</organism>
<sequence>MSTEPRTRPIVKEIKDAYDYLFNSSTSLSKIKDAALGGRLFASLAQEPSISSEEEAAVAGRSLAWKLFLIPSEPLKGTATDDIPSPPIHTIRKARDEYKSLLLQLMRAPDGSYAEGLIIPGTTESPARTTRTSNNLDTNNPLSLHDENPWTEWFALMDLRKTILQDVERTFPDMVYFRDPEVQAQLTNILFVYSVSHPDIGYRQGMHELLAPLYYAVDYDSISSYKLDSEPPLDSPLIEFCARLWVAADAWTLFDAVMQGAGRWYEWRERHTREPSASTEKSGLSSHVQLNVSGDHSIKPYVAPIVQACNRIQSTYLKSVDPELWRKMQNAGIEPQIYGIRWLRLLFTRECTMSNAMTLWDGLFACDPSLDLAQWICVAMLIRIRNQLIPSDYSGQLTFLLHYPPQPPSSSINPSSLLIRQALTLQMSPIISTGISIIHENRNLLGIPIEVPEPPPPPMRTRRPKVGDRVQSDGRVLGADPNANRLHTRQSSTPMGLPEMIARGLLERGESLGINKTVMNAVSELKKNLPDLANSLARLPTSPTTSSHADYPLPLTDERPQAERPPWEPRTRFEMEREAADLRILQRKLGDSVTWIVDTLLLDESDVKEEEAKSIKNRKREALESLSYVRDVLKGVVHSGALEEERLLNEEQLKARKAQIAEEKQKSIETGQRSAPVTISQRSSQDRTPLSPPPLPVAAASPPKIDPRARPIINRSLVTRDSPTVPPLTTGPTTSFSTKPPLQIAREVSSPAQSPSVLTPNSNSTALAPWNHTKSSFAASQIPINATLPRIPPKSSTILRNGSGRTPINIPSFQSPPEANVSRDQAPRKQGVQYDPLGAIP</sequence>
<feature type="compositionally biased region" description="Polar residues" evidence="2">
    <location>
        <begin position="122"/>
        <end position="142"/>
    </location>
</feature>
<feature type="region of interest" description="Disordered" evidence="2">
    <location>
        <begin position="448"/>
        <end position="495"/>
    </location>
</feature>
<dbReference type="GO" id="GO:0005096">
    <property type="term" value="F:GTPase activator activity"/>
    <property type="evidence" value="ECO:0007669"/>
    <property type="project" value="UniProtKB-KW"/>
</dbReference>
<dbReference type="Gene3D" id="1.10.8.270">
    <property type="entry name" value="putative rabgap domain of human tbc1 domain family member 14 like domains"/>
    <property type="match status" value="1"/>
</dbReference>
<proteinExistence type="predicted"/>
<dbReference type="GO" id="GO:0005737">
    <property type="term" value="C:cytoplasm"/>
    <property type="evidence" value="ECO:0007669"/>
    <property type="project" value="UniProtKB-ARBA"/>
</dbReference>
<dbReference type="AlphaFoldDB" id="A0AAW0GGX7"/>
<keyword evidence="5" id="KW-1185">Reference proteome</keyword>
<dbReference type="PANTHER" id="PTHR22957:SF337">
    <property type="entry name" value="TBC1 DOMAIN FAMILY MEMBER 5"/>
    <property type="match status" value="1"/>
</dbReference>
<evidence type="ECO:0000313" key="4">
    <source>
        <dbReference type="EMBL" id="KAK7689064.1"/>
    </source>
</evidence>
<feature type="compositionally biased region" description="Polar residues" evidence="2">
    <location>
        <begin position="794"/>
        <end position="817"/>
    </location>
</feature>
<feature type="region of interest" description="Disordered" evidence="2">
    <location>
        <begin position="118"/>
        <end position="142"/>
    </location>
</feature>
<dbReference type="FunFam" id="1.10.8.270:FF:000011">
    <property type="entry name" value="TBC1 domain family member 5"/>
    <property type="match status" value="1"/>
</dbReference>
<dbReference type="InterPro" id="IPR000195">
    <property type="entry name" value="Rab-GAP-TBC_dom"/>
</dbReference>
<feature type="region of interest" description="Disordered" evidence="2">
    <location>
        <begin position="538"/>
        <end position="568"/>
    </location>
</feature>
<evidence type="ECO:0000256" key="2">
    <source>
        <dbReference type="SAM" id="MobiDB-lite"/>
    </source>
</evidence>
<protein>
    <recommendedName>
        <fullName evidence="3">Rab-GAP TBC domain-containing protein</fullName>
    </recommendedName>
</protein>
<feature type="compositionally biased region" description="Polar residues" evidence="2">
    <location>
        <begin position="750"/>
        <end position="765"/>
    </location>
</feature>
<keyword evidence="1" id="KW-0343">GTPase activation</keyword>
<accession>A0AAW0GGX7</accession>
<feature type="region of interest" description="Disordered" evidence="2">
    <location>
        <begin position="663"/>
        <end position="765"/>
    </location>
</feature>
<evidence type="ECO:0000313" key="5">
    <source>
        <dbReference type="Proteomes" id="UP001385951"/>
    </source>
</evidence>
<dbReference type="PROSITE" id="PS50086">
    <property type="entry name" value="TBC_RABGAP"/>
    <property type="match status" value="1"/>
</dbReference>
<dbReference type="Proteomes" id="UP001385951">
    <property type="component" value="Unassembled WGS sequence"/>
</dbReference>
<name>A0AAW0GGX7_9APHY</name>
<evidence type="ECO:0000259" key="3">
    <source>
        <dbReference type="PROSITE" id="PS50086"/>
    </source>
</evidence>
<dbReference type="FunFam" id="1.10.472.80:FF:000038">
    <property type="entry name" value="TBC1 domain family member 5"/>
    <property type="match status" value="1"/>
</dbReference>
<dbReference type="Gene3D" id="1.10.472.80">
    <property type="entry name" value="Ypt/Rab-GAP domain of gyp1p, domain 3"/>
    <property type="match status" value="1"/>
</dbReference>
<dbReference type="Pfam" id="PF00566">
    <property type="entry name" value="RabGAP-TBC"/>
    <property type="match status" value="2"/>
</dbReference>
<dbReference type="SUPFAM" id="SSF47923">
    <property type="entry name" value="Ypt/Rab-GAP domain of gyp1p"/>
    <property type="match status" value="2"/>
</dbReference>